<dbReference type="NCBIfam" id="NF000839">
    <property type="entry name" value="PRK00071.1-1"/>
    <property type="match status" value="1"/>
</dbReference>
<dbReference type="PANTHER" id="PTHR39321:SF3">
    <property type="entry name" value="PHOSPHOPANTETHEINE ADENYLYLTRANSFERASE"/>
    <property type="match status" value="1"/>
</dbReference>
<dbReference type="InterPro" id="IPR014729">
    <property type="entry name" value="Rossmann-like_a/b/a_fold"/>
</dbReference>
<dbReference type="Pfam" id="PF01467">
    <property type="entry name" value="CTP_transf_like"/>
    <property type="match status" value="1"/>
</dbReference>
<gene>
    <name evidence="11" type="primary">nadD</name>
    <name evidence="13" type="ORF">GCM10011521_15470</name>
</gene>
<evidence type="ECO:0000313" key="13">
    <source>
        <dbReference type="EMBL" id="GGA78014.1"/>
    </source>
</evidence>
<comment type="catalytic activity">
    <reaction evidence="10 11">
        <text>nicotinate beta-D-ribonucleotide + ATP + H(+) = deamido-NAD(+) + diphosphate</text>
        <dbReference type="Rhea" id="RHEA:22860"/>
        <dbReference type="ChEBI" id="CHEBI:15378"/>
        <dbReference type="ChEBI" id="CHEBI:30616"/>
        <dbReference type="ChEBI" id="CHEBI:33019"/>
        <dbReference type="ChEBI" id="CHEBI:57502"/>
        <dbReference type="ChEBI" id="CHEBI:58437"/>
        <dbReference type="EC" id="2.7.7.18"/>
    </reaction>
</comment>
<sequence>MSLRVFYGGTFDPVHAGHLAVARAARDTLHAAVHLVPAAVPPHRGPTAAGARDRADLLELAVAGEPGLAVDARELRRKGPSYTVDTLREARADMGSQAPLAWLVGADAFRGLAHWHDWRELFDLAHFVVAVRPGHGLEDLPESLSEACSGRWARAPTALSESAAGHLFRLDLPPHPASASELRRRLAAGEDPGDWLPPSVAAEIARRGLYRAA</sequence>
<keyword evidence="4 11" id="KW-0662">Pyridine nucleotide biosynthesis</keyword>
<proteinExistence type="inferred from homology"/>
<keyword evidence="7 11" id="KW-0547">Nucleotide-binding</keyword>
<evidence type="ECO:0000256" key="9">
    <source>
        <dbReference type="ARBA" id="ARBA00023027"/>
    </source>
</evidence>
<dbReference type="SUPFAM" id="SSF52374">
    <property type="entry name" value="Nucleotidylyl transferase"/>
    <property type="match status" value="1"/>
</dbReference>
<dbReference type="RefSeq" id="WP_188662780.1">
    <property type="nucleotide sequence ID" value="NZ_BMKC01000001.1"/>
</dbReference>
<reference evidence="14" key="1">
    <citation type="journal article" date="2019" name="Int. J. Syst. Evol. Microbiol.">
        <title>The Global Catalogue of Microorganisms (GCM) 10K type strain sequencing project: providing services to taxonomists for standard genome sequencing and annotation.</title>
        <authorList>
            <consortium name="The Broad Institute Genomics Platform"/>
            <consortium name="The Broad Institute Genome Sequencing Center for Infectious Disease"/>
            <person name="Wu L."/>
            <person name="Ma J."/>
        </authorList>
    </citation>
    <scope>NUCLEOTIDE SEQUENCE [LARGE SCALE GENOMIC DNA]</scope>
    <source>
        <strain evidence="14">CGMCC 1.15905</strain>
    </source>
</reference>
<evidence type="ECO:0000256" key="10">
    <source>
        <dbReference type="ARBA" id="ARBA00048721"/>
    </source>
</evidence>
<accession>A0ABQ1HHJ3</accession>
<evidence type="ECO:0000256" key="2">
    <source>
        <dbReference type="ARBA" id="ARBA00005019"/>
    </source>
</evidence>
<keyword evidence="8 11" id="KW-0067">ATP-binding</keyword>
<keyword evidence="14" id="KW-1185">Reference proteome</keyword>
<dbReference type="CDD" id="cd02165">
    <property type="entry name" value="NMNAT"/>
    <property type="match status" value="1"/>
</dbReference>
<comment type="function">
    <text evidence="1 11">Catalyzes the reversible adenylation of nicotinate mononucleotide (NaMN) to nicotinic acid adenine dinucleotide (NaAD).</text>
</comment>
<dbReference type="Proteomes" id="UP000623419">
    <property type="component" value="Unassembled WGS sequence"/>
</dbReference>
<dbReference type="NCBIfam" id="TIGR00125">
    <property type="entry name" value="cyt_tran_rel"/>
    <property type="match status" value="1"/>
</dbReference>
<dbReference type="EMBL" id="BMKC01000001">
    <property type="protein sequence ID" value="GGA78014.1"/>
    <property type="molecule type" value="Genomic_DNA"/>
</dbReference>
<keyword evidence="9 11" id="KW-0520">NAD</keyword>
<dbReference type="NCBIfam" id="TIGR00482">
    <property type="entry name" value="nicotinate (nicotinamide) nucleotide adenylyltransferase"/>
    <property type="match status" value="1"/>
</dbReference>
<comment type="similarity">
    <text evidence="3 11">Belongs to the NadD family.</text>
</comment>
<evidence type="ECO:0000256" key="6">
    <source>
        <dbReference type="ARBA" id="ARBA00022695"/>
    </source>
</evidence>
<dbReference type="EC" id="2.7.7.18" evidence="11"/>
<keyword evidence="6 11" id="KW-0548">Nucleotidyltransferase</keyword>
<evidence type="ECO:0000313" key="14">
    <source>
        <dbReference type="Proteomes" id="UP000623419"/>
    </source>
</evidence>
<comment type="pathway">
    <text evidence="2 11">Cofactor biosynthesis; NAD(+) biosynthesis; deamido-NAD(+) from nicotinate D-ribonucleotide: step 1/1.</text>
</comment>
<evidence type="ECO:0000256" key="3">
    <source>
        <dbReference type="ARBA" id="ARBA00009014"/>
    </source>
</evidence>
<evidence type="ECO:0000256" key="5">
    <source>
        <dbReference type="ARBA" id="ARBA00022679"/>
    </source>
</evidence>
<dbReference type="InterPro" id="IPR004821">
    <property type="entry name" value="Cyt_trans-like"/>
</dbReference>
<dbReference type="PANTHER" id="PTHR39321">
    <property type="entry name" value="NICOTINATE-NUCLEOTIDE ADENYLYLTRANSFERASE-RELATED"/>
    <property type="match status" value="1"/>
</dbReference>
<evidence type="ECO:0000259" key="12">
    <source>
        <dbReference type="Pfam" id="PF01467"/>
    </source>
</evidence>
<dbReference type="HAMAP" id="MF_00244">
    <property type="entry name" value="NaMN_adenylyltr"/>
    <property type="match status" value="1"/>
</dbReference>
<organism evidence="13 14">
    <name type="scientific">Arenimonas soli</name>
    <dbReference type="NCBI Taxonomy" id="2269504"/>
    <lineage>
        <taxon>Bacteria</taxon>
        <taxon>Pseudomonadati</taxon>
        <taxon>Pseudomonadota</taxon>
        <taxon>Gammaproteobacteria</taxon>
        <taxon>Lysobacterales</taxon>
        <taxon>Lysobacteraceae</taxon>
        <taxon>Arenimonas</taxon>
    </lineage>
</organism>
<evidence type="ECO:0000256" key="7">
    <source>
        <dbReference type="ARBA" id="ARBA00022741"/>
    </source>
</evidence>
<evidence type="ECO:0000256" key="4">
    <source>
        <dbReference type="ARBA" id="ARBA00022642"/>
    </source>
</evidence>
<keyword evidence="5 11" id="KW-0808">Transferase</keyword>
<dbReference type="InterPro" id="IPR005248">
    <property type="entry name" value="NadD/NMNAT"/>
</dbReference>
<protein>
    <recommendedName>
        <fullName evidence="11">Probable nicotinate-nucleotide adenylyltransferase</fullName>
        <ecNumber evidence="11">2.7.7.18</ecNumber>
    </recommendedName>
    <alternativeName>
        <fullName evidence="11">Deamido-NAD(+) diphosphorylase</fullName>
    </alternativeName>
    <alternativeName>
        <fullName evidence="11">Deamido-NAD(+) pyrophosphorylase</fullName>
    </alternativeName>
    <alternativeName>
        <fullName evidence="11">Nicotinate mononucleotide adenylyltransferase</fullName>
        <shortName evidence="11">NaMN adenylyltransferase</shortName>
    </alternativeName>
</protein>
<name>A0ABQ1HHJ3_9GAMM</name>
<evidence type="ECO:0000256" key="1">
    <source>
        <dbReference type="ARBA" id="ARBA00002324"/>
    </source>
</evidence>
<evidence type="ECO:0000256" key="8">
    <source>
        <dbReference type="ARBA" id="ARBA00022840"/>
    </source>
</evidence>
<evidence type="ECO:0000256" key="11">
    <source>
        <dbReference type="HAMAP-Rule" id="MF_00244"/>
    </source>
</evidence>
<dbReference type="Gene3D" id="3.40.50.620">
    <property type="entry name" value="HUPs"/>
    <property type="match status" value="1"/>
</dbReference>
<feature type="domain" description="Cytidyltransferase-like" evidence="12">
    <location>
        <begin position="6"/>
        <end position="185"/>
    </location>
</feature>
<comment type="caution">
    <text evidence="13">The sequence shown here is derived from an EMBL/GenBank/DDBJ whole genome shotgun (WGS) entry which is preliminary data.</text>
</comment>